<evidence type="ECO:0000313" key="5">
    <source>
        <dbReference type="Proteomes" id="UP000583613"/>
    </source>
</evidence>
<feature type="coiled-coil region" evidence="1">
    <location>
        <begin position="2971"/>
        <end position="3047"/>
    </location>
</feature>
<dbReference type="PANTHER" id="PTHR18887">
    <property type="entry name" value="GOLGI-ASSOCIATED PROTEIN GCP360-RELATED"/>
    <property type="match status" value="1"/>
</dbReference>
<protein>
    <submittedName>
        <fullName evidence="4">GOGB1 protein</fullName>
    </submittedName>
</protein>
<evidence type="ECO:0000256" key="3">
    <source>
        <dbReference type="SAM" id="Phobius"/>
    </source>
</evidence>
<organism evidence="4 5">
    <name type="scientific">Eubucco bourcierii</name>
    <name type="common">red-headed barbet</name>
    <dbReference type="NCBI Taxonomy" id="91767"/>
    <lineage>
        <taxon>Eukaryota</taxon>
        <taxon>Metazoa</taxon>
        <taxon>Chordata</taxon>
        <taxon>Craniata</taxon>
        <taxon>Vertebrata</taxon>
        <taxon>Euteleostomi</taxon>
        <taxon>Archelosauria</taxon>
        <taxon>Archosauria</taxon>
        <taxon>Dinosauria</taxon>
        <taxon>Saurischia</taxon>
        <taxon>Theropoda</taxon>
        <taxon>Coelurosauria</taxon>
        <taxon>Aves</taxon>
        <taxon>Neognathae</taxon>
        <taxon>Neoaves</taxon>
        <taxon>Telluraves</taxon>
        <taxon>Coraciimorphae</taxon>
        <taxon>Piciformes</taxon>
        <taxon>Ramphastidae</taxon>
        <taxon>Eubucco</taxon>
    </lineage>
</organism>
<dbReference type="Proteomes" id="UP000583613">
    <property type="component" value="Unassembled WGS sequence"/>
</dbReference>
<dbReference type="GO" id="GO:0005801">
    <property type="term" value="C:cis-Golgi network"/>
    <property type="evidence" value="ECO:0007669"/>
    <property type="project" value="TreeGrafter"/>
</dbReference>
<feature type="region of interest" description="Disordered" evidence="2">
    <location>
        <begin position="1158"/>
        <end position="1220"/>
    </location>
</feature>
<feature type="compositionally biased region" description="Polar residues" evidence="2">
    <location>
        <begin position="163"/>
        <end position="174"/>
    </location>
</feature>
<feature type="region of interest" description="Disordered" evidence="2">
    <location>
        <begin position="1703"/>
        <end position="1747"/>
    </location>
</feature>
<keyword evidence="3" id="KW-0812">Transmembrane</keyword>
<feature type="region of interest" description="Disordered" evidence="2">
    <location>
        <begin position="1081"/>
        <end position="1137"/>
    </location>
</feature>
<keyword evidence="3" id="KW-1133">Transmembrane helix</keyword>
<dbReference type="PANTHER" id="PTHR18887:SF2">
    <property type="entry name" value="GOLGIN SUBFAMILY B MEMBER 1"/>
    <property type="match status" value="1"/>
</dbReference>
<feature type="region of interest" description="Disordered" evidence="2">
    <location>
        <begin position="595"/>
        <end position="618"/>
    </location>
</feature>
<feature type="coiled-coil region" evidence="1">
    <location>
        <begin position="1765"/>
        <end position="1915"/>
    </location>
</feature>
<keyword evidence="1" id="KW-0175">Coiled coil</keyword>
<name>A0A7K8XZY8_9PICI</name>
<feature type="coiled-coil region" evidence="1">
    <location>
        <begin position="1037"/>
        <end position="1078"/>
    </location>
</feature>
<feature type="coiled-coil region" evidence="1">
    <location>
        <begin position="1243"/>
        <end position="1699"/>
    </location>
</feature>
<feature type="coiled-coil region" evidence="1">
    <location>
        <begin position="3078"/>
        <end position="3133"/>
    </location>
</feature>
<evidence type="ECO:0000256" key="1">
    <source>
        <dbReference type="SAM" id="Coils"/>
    </source>
</evidence>
<dbReference type="OrthoDB" id="9904168at2759"/>
<feature type="compositionally biased region" description="Polar residues" evidence="2">
    <location>
        <begin position="1196"/>
        <end position="1205"/>
    </location>
</feature>
<reference evidence="4 5" key="1">
    <citation type="submission" date="2019-09" db="EMBL/GenBank/DDBJ databases">
        <title>Bird 10,000 Genomes (B10K) Project - Family phase.</title>
        <authorList>
            <person name="Zhang G."/>
        </authorList>
    </citation>
    <scope>NUCLEOTIDE SEQUENCE [LARGE SCALE GENOMIC DNA]</scope>
    <source>
        <strain evidence="4">B10K-DU-001-04</strain>
        <tissue evidence="4">Muscle</tissue>
    </source>
</reference>
<sequence>MLSRLSGLASTVIHELQGHDGGAADQSSLAVQPLEPEAGSMEEAPEELLERLAQLEKLVVQLKGLLREKDALLQQKEAALKEEKEAADAKLLKLKLQAKAKLASLNKRIEELTEKGSPLPAQPSSGEQMCPKVGSRSCRSPFDGREKERGMSLSVPRTEESELPQQCQNNQTASEGHGEEAEALREQLREQEETVQDLREELILAKRNLEDAEMKAATQLKCLQEVIQEKEALLAEQAHQQQAELHKIAAQADLEVEMQQNLCTLQRKLEEQEAALLGRTQVVELLQQELHTAEQQNKTLVEQCQKMEEDLSSLRAVLDAERQESQSLREKVELELAESKLCSHRLQEEVQGLQEQLQEATRAQTEFEVKYKALEQEQRLEVEEKNLQISCLQVAEQELQSGRAALAAENDQLRREVGRLLALSAQHSPAEQKPQAEACCPLISFTSQSNSLCLSEIPHWQLQEPHQEAVRVTENAKQVMMKQLKLVEFLCPSATHPMFMLFSAPLLRGSQQAVSLSSPTVSSCRQSEAVDVCRVGCLLLCFPLSQQGDGDGSEQLTEESCPPGIVEYLAAEKQKELSVLLLELKEAQDEITFLKSQLKGPNSQTSAGSQAGEAPNQLEDHPQAWLPEREEQKASGTHNELSSSTVPCRGELEAVQEVSTGDLELKPFQSEEVLSLQKQLTELQSVLQKAEAAYEKDLGEKGAEIQRLDQLAEEYRRKMEDCDRTFCVLTEERDQLLSQVKDLPAITELKEQVKQLQEDLALSEKQRLSDSQSSLLREQIQSLKNEFKSKEVKIEALQKDLDEAQFQLSDQDVQLKDLQGQIEKKECEVLDLQQLLSKNTAALEELSHSLTSKGQEAASLEQLVAEHSRTIESLQQALLGKDQQMAEISVSMSEKMVLLNEEKFSLANELRSLKEQTGLLLKAQEERNHHPEAEDPGLECAASEQQPQMAAACQDSEALVNKLQCLQKENEQVKRKLQAALVNRKELLKKVSRLEGDLGQLKREQEAEGSVAQEAEGHENVPGEMGREVALECQPREEQLLQLLSEKESELQRMRKELLDKEAAEAQLQAAIEAMRQRLQGEADAASAGGEGLGSQSLADKATESSESPRDSEAKGNSASAEEQHKSALEERIAALEQEKDQLQKKLQEALVSRKDTIKKAQEKDRHHREQLKQQKDDYNILQEEFDKQSKEKESIQAQLRQLQEQKGAPERVLGEQGGLDSSYVEAEKAANIQVVQAADVSGEELKKSLEKVEMEKEELEYHISQVQSELASKSELVFGLQEQVAQLFEEIEGLKRTSGQAEAKVANLQAELEERQARKSGEDGLEDLKALLHKKDEEMEVLNLQLKEKSEALAKVQAQLLEKEDSVQSLCSQLESQAQAREEQSKGLQAELLQGQEKQDGGAEAAKQKSQLQRKLQAALISRKEALKESKSLKEELAHAKTTSEGLGVRLAKVESQLGEQLKEGAALTAKVAELTAEREKLAAELDQALGAKQALEGCCHDLTLTLQGVLLEKERLEKELGSLQCLQATESSEWQEKRRELQREYESLLQSYENVSGEAERIQRLLEAARQEKQEVFLRLKSAEAEKEEANKQLREAGEEIDGMKEKMRKFAKSKQQKILELEEENEKLRAEIQLKDGELHRDGDVVLNASLKEELENSRRGCQSLSTQLEAVMAEKESLNQEITDLKCLLQVTESRLRESRELVDKDTAQRPAGEETNQTAASPPPPMERSEDQADLGFRPEPPTAELKHKALEDGSPGEDLGTYIQQVAKLTERITELEDNRRASEQELADIHRCVETLAGEKRALESQVEEKVHDLNALQDTVAELEQRVQSTKADLLRVTELKERLEAEKDDLEERLMNQLAELNGSIGNYQQEATDFKLQNEQLQRELQSLQRVVQELEEEKWQVAKEDSRASSERQREVVEKLKCSWRGESSLHVKELQELLKQKQQEIRQLQKDCIDSQEKNSSLERAVKALELLQSEAQKEVEAAREASAKAVEDTKRAQAELALCRVVLDDTQSEAARALAESVKVKEELQASKEKSKIQMKRRDEALERRLEQEKDKHAKELQGVEEKLAALQREKEAVERTAAGLQASLKAKDQEAKQLEGSLNKTLAQLAAFTRSMSSLQDDRDRVIDEAKTWEKKFTEAIQKKEEEIGLREETCAVLKDQLQQVTLQVEELQAQIARLERNREERESESRKEIDHHQKTCEMLQQERKELLTQLEEAQKQNSESQNEQQKLESEISSLRGQLADLQNSFAQCELVREELGTVVKQQEASIQNFRLSCEQLEADLQASKDLTNKLHEETSAKDQKILGLLSAKEEAVLAALSELQQQHSEELRELELSLSKKEEEKKTLENEKNKLLEKLDSLTEKVKLSREESKQQKAQLEAFTKSMSSLQDDRDRVLRDYKQLEERHLVIILEKDQIIQEAAAENNKLKEQIRSFHSQMDDLNSENAKLSAELVRYREDLNQVISIKDSQQKQLLKTQLQRIQALEKEKAAIETQLKESQRAQDDLRNSVGALQEDKAGMAQEMESLKSSVSQVQREMAALREGSLMVECQARLRTREEEAEELGRQLSLSHQRAAELEEELVCVQRDAARRVAEAEARLQKELKHLHHDAGIMRNETETAEERVAELARDLMDMEQKLLAATEENKELRAQIQAFGKSMSSLQDSRDQAHEELRALKQQHSGDSEQHKRLLQSLQLQVAQLQEERSSAARERDAARSELAQLQEAAAERGLWAQVEKLKEKLRVKDEELHRLAAELEGSSNQVQAFSKAMASLQNEREHLLERLKVEEVKQQQAEGSPPRAPPEVQSLKNALSSLQNDRDRVVRELKNLQQQYIVVGVESAENSRLKAQLQEYQQEADKQHHLQQQLKQESLLYQQELQQLRQEKSSWEKQNSSLKEQYLIVIAEKDKQLSHLQRLTQEMRLPLSKSQVVEEQYQTKVPPEVLRGDFSSPETEAKHLQAQLSDSLKELHQKELRIQQLNSKLSQVFEEKNALTLQLRGSSRNICESHQHYSEVLNRCLELERQLQELQSADKGMELFATDAAPGAPQEKNEPQRGSYTPELQELQLRVSEAEHLHSSMKQDMRYLEEQLEEERERRLALEEALSAAQEQARRLQSSEWTSSSSAGIDMTPGHEHSLLIDSTDHSFSRTRHILGLRRLLRSLFHSRTHLPLLVAMYLLALHVLLFLCFTGHL</sequence>
<accession>A0A7K8XZY8</accession>
<feature type="compositionally biased region" description="Basic and acidic residues" evidence="2">
    <location>
        <begin position="1171"/>
        <end position="1195"/>
    </location>
</feature>
<dbReference type="InterPro" id="IPR026202">
    <property type="entry name" value="GOLGB1"/>
</dbReference>
<dbReference type="GO" id="GO:0005793">
    <property type="term" value="C:endoplasmic reticulum-Golgi intermediate compartment"/>
    <property type="evidence" value="ECO:0007669"/>
    <property type="project" value="TreeGrafter"/>
</dbReference>
<feature type="coiled-coil region" evidence="1">
    <location>
        <begin position="673"/>
        <end position="916"/>
    </location>
</feature>
<feature type="non-terminal residue" evidence="4">
    <location>
        <position position="3208"/>
    </location>
</feature>
<feature type="region of interest" description="Disordered" evidence="2">
    <location>
        <begin position="113"/>
        <end position="186"/>
    </location>
</feature>
<comment type="caution">
    <text evidence="4">The sequence shown here is derived from an EMBL/GenBank/DDBJ whole genome shotgun (WGS) entry which is preliminary data.</text>
</comment>
<proteinExistence type="predicted"/>
<evidence type="ECO:0000313" key="4">
    <source>
        <dbReference type="EMBL" id="NXF96230.1"/>
    </source>
</evidence>
<keyword evidence="5" id="KW-1185">Reference proteome</keyword>
<feature type="region of interest" description="Disordered" evidence="2">
    <location>
        <begin position="1001"/>
        <end position="1023"/>
    </location>
</feature>
<feature type="coiled-coil region" evidence="1">
    <location>
        <begin position="283"/>
        <end position="423"/>
    </location>
</feature>
<feature type="compositionally biased region" description="Basic and acidic residues" evidence="2">
    <location>
        <begin position="1122"/>
        <end position="1137"/>
    </location>
</feature>
<dbReference type="GO" id="GO:0016020">
    <property type="term" value="C:membrane"/>
    <property type="evidence" value="ECO:0007669"/>
    <property type="project" value="TreeGrafter"/>
</dbReference>
<feature type="compositionally biased region" description="Basic and acidic residues" evidence="2">
    <location>
        <begin position="1703"/>
        <end position="1712"/>
    </location>
</feature>
<feature type="transmembrane region" description="Helical" evidence="3">
    <location>
        <begin position="3185"/>
        <end position="3204"/>
    </location>
</feature>
<feature type="compositionally biased region" description="Polar residues" evidence="2">
    <location>
        <begin position="599"/>
        <end position="609"/>
    </location>
</feature>
<dbReference type="EMBL" id="VWZE01021875">
    <property type="protein sequence ID" value="NXF96230.1"/>
    <property type="molecule type" value="Genomic_DNA"/>
</dbReference>
<feature type="non-terminal residue" evidence="4">
    <location>
        <position position="1"/>
    </location>
</feature>
<keyword evidence="3" id="KW-0472">Membrane</keyword>
<evidence type="ECO:0000256" key="2">
    <source>
        <dbReference type="SAM" id="MobiDB-lite"/>
    </source>
</evidence>
<feature type="compositionally biased region" description="Low complexity" evidence="2">
    <location>
        <begin position="1082"/>
        <end position="1099"/>
    </location>
</feature>
<feature type="compositionally biased region" description="Basic and acidic residues" evidence="2">
    <location>
        <begin position="176"/>
        <end position="186"/>
    </location>
</feature>
<feature type="coiled-coil region" evidence="1">
    <location>
        <begin position="2634"/>
        <end position="2915"/>
    </location>
</feature>
<gene>
    <name evidence="4" type="primary">Golgb1_1</name>
    <name evidence="4" type="ORF">EUBBOU_R07305</name>
</gene>
<feature type="coiled-coil region" evidence="1">
    <location>
        <begin position="1943"/>
        <end position="2597"/>
    </location>
</feature>
<dbReference type="Gene3D" id="1.10.287.1490">
    <property type="match status" value="1"/>
</dbReference>
<feature type="compositionally biased region" description="Basic and acidic residues" evidence="2">
    <location>
        <begin position="1101"/>
        <end position="1114"/>
    </location>
</feature>